<dbReference type="GO" id="GO:0005829">
    <property type="term" value="C:cytosol"/>
    <property type="evidence" value="ECO:0007669"/>
    <property type="project" value="TreeGrafter"/>
</dbReference>
<evidence type="ECO:0000256" key="1">
    <source>
        <dbReference type="ARBA" id="ARBA00001946"/>
    </source>
</evidence>
<dbReference type="Gene3D" id="3.90.105.10">
    <property type="entry name" value="Molybdopterin biosynthesis moea protein, domain 2"/>
    <property type="match status" value="1"/>
</dbReference>
<dbReference type="NCBIfam" id="TIGR00177">
    <property type="entry name" value="molyb_syn"/>
    <property type="match status" value="1"/>
</dbReference>
<dbReference type="UniPathway" id="UPA00344"/>
<evidence type="ECO:0000256" key="8">
    <source>
        <dbReference type="ARBA" id="ARBA00023150"/>
    </source>
</evidence>
<accession>A0A382CWD5</accession>
<feature type="domain" description="MoaB/Mog" evidence="10">
    <location>
        <begin position="155"/>
        <end position="292"/>
    </location>
</feature>
<dbReference type="InterPro" id="IPR008284">
    <property type="entry name" value="MoCF_biosynth_CS"/>
</dbReference>
<gene>
    <name evidence="11" type="ORF">METZ01_LOCUS183229</name>
</gene>
<sequence length="379" mass="40553">IVDSLGSILAQNVYAGENIPPFDNSAMDGYALIASDVKTASDENPVTLDVIETIPAGYAPVKQVKNGQATRIMTGAMMPSGADSVVMVEKTEAKEGGVDIFDSAAKAQNVRFVGESVKTEDLVMSAGKVIRPQEIAMLASLNISEIDIYQRPKVAVVSTGDELTPLGEELNPGKIRDSNRYGICAQLIEAGFEVIDKGICGDDVAELERTLRSALGQADALITSGGVSVGDYDVVKIVLEKLGDINFWRVAMKPGKPQAFGVADGKPIFGLPGNPVSSLTVFELFVRPALFKMAGYTKLLRPTFKAVLETDIKNDTNRVNFMRAIIEKHNGRYHAKITGDQGSGILYSLVLANGLITIPVNQTVYAGETVDAQFFGDAF</sequence>
<evidence type="ECO:0000256" key="6">
    <source>
        <dbReference type="ARBA" id="ARBA00022723"/>
    </source>
</evidence>
<proteinExistence type="predicted"/>
<dbReference type="FunFam" id="3.40.980.10:FF:000004">
    <property type="entry name" value="Molybdopterin molybdenumtransferase"/>
    <property type="match status" value="1"/>
</dbReference>
<feature type="non-terminal residue" evidence="11">
    <location>
        <position position="1"/>
    </location>
</feature>
<comment type="cofactor">
    <cofactor evidence="1">
        <name>Mg(2+)</name>
        <dbReference type="ChEBI" id="CHEBI:18420"/>
    </cofactor>
</comment>
<dbReference type="AlphaFoldDB" id="A0A382CWD5"/>
<dbReference type="SMART" id="SM00852">
    <property type="entry name" value="MoCF_biosynth"/>
    <property type="match status" value="1"/>
</dbReference>
<evidence type="ECO:0000256" key="2">
    <source>
        <dbReference type="ARBA" id="ARBA00005046"/>
    </source>
</evidence>
<comment type="pathway">
    <text evidence="2">Cofactor biosynthesis; molybdopterin biosynthesis.</text>
</comment>
<dbReference type="GO" id="GO:0061599">
    <property type="term" value="F:molybdopterin molybdotransferase activity"/>
    <property type="evidence" value="ECO:0007669"/>
    <property type="project" value="UniProtKB-EC"/>
</dbReference>
<dbReference type="InterPro" id="IPR036425">
    <property type="entry name" value="MoaB/Mog-like_dom_sf"/>
</dbReference>
<evidence type="ECO:0000256" key="4">
    <source>
        <dbReference type="ARBA" id="ARBA00022505"/>
    </source>
</evidence>
<dbReference type="Gene3D" id="2.40.340.10">
    <property type="entry name" value="MoeA, C-terminal, domain IV"/>
    <property type="match status" value="1"/>
</dbReference>
<dbReference type="InterPro" id="IPR001453">
    <property type="entry name" value="MoaB/Mog_dom"/>
</dbReference>
<dbReference type="CDD" id="cd00887">
    <property type="entry name" value="MoeA"/>
    <property type="match status" value="1"/>
</dbReference>
<dbReference type="PROSITE" id="PS01079">
    <property type="entry name" value="MOCF_BIOSYNTHESIS_2"/>
    <property type="match status" value="1"/>
</dbReference>
<dbReference type="SUPFAM" id="SSF63867">
    <property type="entry name" value="MoeA C-terminal domain-like"/>
    <property type="match status" value="1"/>
</dbReference>
<evidence type="ECO:0000256" key="9">
    <source>
        <dbReference type="ARBA" id="ARBA00047317"/>
    </source>
</evidence>
<dbReference type="Gene3D" id="3.40.980.10">
    <property type="entry name" value="MoaB/Mog-like domain"/>
    <property type="match status" value="1"/>
</dbReference>
<dbReference type="InterPro" id="IPR036135">
    <property type="entry name" value="MoeA_linker/N_sf"/>
</dbReference>
<comment type="catalytic activity">
    <reaction evidence="9">
        <text>adenylyl-molybdopterin + molybdate = Mo-molybdopterin + AMP + H(+)</text>
        <dbReference type="Rhea" id="RHEA:35047"/>
        <dbReference type="ChEBI" id="CHEBI:15378"/>
        <dbReference type="ChEBI" id="CHEBI:36264"/>
        <dbReference type="ChEBI" id="CHEBI:62727"/>
        <dbReference type="ChEBI" id="CHEBI:71302"/>
        <dbReference type="ChEBI" id="CHEBI:456215"/>
        <dbReference type="EC" id="2.10.1.1"/>
    </reaction>
</comment>
<keyword evidence="5" id="KW-0808">Transferase</keyword>
<dbReference type="EC" id="2.10.1.1" evidence="3"/>
<dbReference type="Pfam" id="PF03454">
    <property type="entry name" value="MoeA_C"/>
    <property type="match status" value="1"/>
</dbReference>
<organism evidence="11">
    <name type="scientific">marine metagenome</name>
    <dbReference type="NCBI Taxonomy" id="408172"/>
    <lineage>
        <taxon>unclassified sequences</taxon>
        <taxon>metagenomes</taxon>
        <taxon>ecological metagenomes</taxon>
    </lineage>
</organism>
<dbReference type="InterPro" id="IPR038987">
    <property type="entry name" value="MoeA-like"/>
</dbReference>
<dbReference type="PANTHER" id="PTHR10192:SF5">
    <property type="entry name" value="GEPHYRIN"/>
    <property type="match status" value="1"/>
</dbReference>
<dbReference type="Gene3D" id="2.170.190.11">
    <property type="entry name" value="Molybdopterin biosynthesis moea protein, domain 3"/>
    <property type="match status" value="1"/>
</dbReference>
<keyword evidence="4" id="KW-0500">Molybdenum</keyword>
<dbReference type="InterPro" id="IPR005111">
    <property type="entry name" value="MoeA_C_domain_IV"/>
</dbReference>
<dbReference type="NCBIfam" id="NF045515">
    <property type="entry name" value="Glp_gephyrin"/>
    <property type="match status" value="1"/>
</dbReference>
<keyword evidence="8" id="KW-0501">Molybdenum cofactor biosynthesis</keyword>
<dbReference type="SUPFAM" id="SSF63882">
    <property type="entry name" value="MoeA N-terminal region -like"/>
    <property type="match status" value="1"/>
</dbReference>
<keyword evidence="7" id="KW-0460">Magnesium</keyword>
<dbReference type="PANTHER" id="PTHR10192">
    <property type="entry name" value="MOLYBDOPTERIN BIOSYNTHESIS PROTEIN"/>
    <property type="match status" value="1"/>
</dbReference>
<dbReference type="InterPro" id="IPR036688">
    <property type="entry name" value="MoeA_C_domain_IV_sf"/>
</dbReference>
<evidence type="ECO:0000256" key="5">
    <source>
        <dbReference type="ARBA" id="ARBA00022679"/>
    </source>
</evidence>
<dbReference type="Pfam" id="PF00994">
    <property type="entry name" value="MoCF_biosynth"/>
    <property type="match status" value="1"/>
</dbReference>
<dbReference type="EMBL" id="UINC01036428">
    <property type="protein sequence ID" value="SVB30375.1"/>
    <property type="molecule type" value="Genomic_DNA"/>
</dbReference>
<reference evidence="11" key="1">
    <citation type="submission" date="2018-05" db="EMBL/GenBank/DDBJ databases">
        <authorList>
            <person name="Lanie J.A."/>
            <person name="Ng W.-L."/>
            <person name="Kazmierczak K.M."/>
            <person name="Andrzejewski T.M."/>
            <person name="Davidsen T.M."/>
            <person name="Wayne K.J."/>
            <person name="Tettelin H."/>
            <person name="Glass J.I."/>
            <person name="Rusch D."/>
            <person name="Podicherti R."/>
            <person name="Tsui H.-C.T."/>
            <person name="Winkler M.E."/>
        </authorList>
    </citation>
    <scope>NUCLEOTIDE SEQUENCE</scope>
</reference>
<dbReference type="SUPFAM" id="SSF53218">
    <property type="entry name" value="Molybdenum cofactor biosynthesis proteins"/>
    <property type="match status" value="1"/>
</dbReference>
<dbReference type="GO" id="GO:0006777">
    <property type="term" value="P:Mo-molybdopterin cofactor biosynthetic process"/>
    <property type="evidence" value="ECO:0007669"/>
    <property type="project" value="UniProtKB-KW"/>
</dbReference>
<dbReference type="GO" id="GO:0046872">
    <property type="term" value="F:metal ion binding"/>
    <property type="evidence" value="ECO:0007669"/>
    <property type="project" value="UniProtKB-KW"/>
</dbReference>
<keyword evidence="6" id="KW-0479">Metal-binding</keyword>
<protein>
    <recommendedName>
        <fullName evidence="3">molybdopterin molybdotransferase</fullName>
        <ecNumber evidence="3">2.10.1.1</ecNumber>
    </recommendedName>
</protein>
<dbReference type="Pfam" id="PF03453">
    <property type="entry name" value="MoeA_N"/>
    <property type="match status" value="1"/>
</dbReference>
<evidence type="ECO:0000313" key="11">
    <source>
        <dbReference type="EMBL" id="SVB30375.1"/>
    </source>
</evidence>
<dbReference type="InterPro" id="IPR005110">
    <property type="entry name" value="MoeA_linker/N"/>
</dbReference>
<evidence type="ECO:0000256" key="7">
    <source>
        <dbReference type="ARBA" id="ARBA00022842"/>
    </source>
</evidence>
<dbReference type="FunFam" id="2.170.190.11:FF:000001">
    <property type="entry name" value="Molybdopterin molybdenumtransferase"/>
    <property type="match status" value="1"/>
</dbReference>
<evidence type="ECO:0000259" key="10">
    <source>
        <dbReference type="SMART" id="SM00852"/>
    </source>
</evidence>
<evidence type="ECO:0000256" key="3">
    <source>
        <dbReference type="ARBA" id="ARBA00013269"/>
    </source>
</evidence>
<name>A0A382CWD5_9ZZZZ</name>